<dbReference type="Pfam" id="PF00702">
    <property type="entry name" value="Hydrolase"/>
    <property type="match status" value="1"/>
</dbReference>
<dbReference type="NCBIfam" id="TIGR01549">
    <property type="entry name" value="HAD-SF-IA-v1"/>
    <property type="match status" value="1"/>
</dbReference>
<dbReference type="EMBL" id="CP108021">
    <property type="protein sequence ID" value="WUM18534.1"/>
    <property type="molecule type" value="Genomic_DNA"/>
</dbReference>
<dbReference type="GO" id="GO:0006281">
    <property type="term" value="P:DNA repair"/>
    <property type="evidence" value="ECO:0007669"/>
    <property type="project" value="TreeGrafter"/>
</dbReference>
<dbReference type="Gene3D" id="3.40.50.1000">
    <property type="entry name" value="HAD superfamily/HAD-like"/>
    <property type="match status" value="1"/>
</dbReference>
<dbReference type="InterPro" id="IPR006439">
    <property type="entry name" value="HAD-SF_hydro_IA"/>
</dbReference>
<dbReference type="KEGG" id="whr:OG579_12320"/>
<keyword evidence="2" id="KW-1185">Reference proteome</keyword>
<dbReference type="InterPro" id="IPR050155">
    <property type="entry name" value="HAD-like_hydrolase_sf"/>
</dbReference>
<protein>
    <submittedName>
        <fullName evidence="1">HAD family hydrolase</fullName>
    </submittedName>
</protein>
<proteinExistence type="predicted"/>
<dbReference type="SFLD" id="SFLDG01129">
    <property type="entry name" value="C1.5:_HAD__Beta-PGM__Phosphata"/>
    <property type="match status" value="1"/>
</dbReference>
<dbReference type="RefSeq" id="WP_328856158.1">
    <property type="nucleotide sequence ID" value="NZ_CP108021.1"/>
</dbReference>
<accession>A0AAU4JXI6</accession>
<evidence type="ECO:0000313" key="1">
    <source>
        <dbReference type="EMBL" id="WUM18534.1"/>
    </source>
</evidence>
<reference evidence="1 2" key="1">
    <citation type="submission" date="2022-10" db="EMBL/GenBank/DDBJ databases">
        <title>The complete genomes of actinobacterial strains from the NBC collection.</title>
        <authorList>
            <person name="Joergensen T.S."/>
            <person name="Alvarez Arevalo M."/>
            <person name="Sterndorff E.B."/>
            <person name="Faurdal D."/>
            <person name="Vuksanovic O."/>
            <person name="Mourched A.-S."/>
            <person name="Charusanti P."/>
            <person name="Shaw S."/>
            <person name="Blin K."/>
            <person name="Weber T."/>
        </authorList>
    </citation>
    <scope>NUCLEOTIDE SEQUENCE [LARGE SCALE GENOMIC DNA]</scope>
    <source>
        <strain evidence="1 2">NBC_00319</strain>
    </source>
</reference>
<dbReference type="InterPro" id="IPR023198">
    <property type="entry name" value="PGP-like_dom2"/>
</dbReference>
<name>A0AAU4JXI6_9NOCA</name>
<dbReference type="SFLD" id="SFLDS00003">
    <property type="entry name" value="Haloacid_Dehalogenase"/>
    <property type="match status" value="1"/>
</dbReference>
<dbReference type="PANTHER" id="PTHR43434:SF16">
    <property type="entry name" value="BLL8046 PROTEIN"/>
    <property type="match status" value="1"/>
</dbReference>
<dbReference type="GO" id="GO:0008967">
    <property type="term" value="F:phosphoglycolate phosphatase activity"/>
    <property type="evidence" value="ECO:0007669"/>
    <property type="project" value="TreeGrafter"/>
</dbReference>
<dbReference type="InterPro" id="IPR036412">
    <property type="entry name" value="HAD-like_sf"/>
</dbReference>
<dbReference type="SUPFAM" id="SSF56784">
    <property type="entry name" value="HAD-like"/>
    <property type="match status" value="1"/>
</dbReference>
<dbReference type="InterPro" id="IPR023214">
    <property type="entry name" value="HAD_sf"/>
</dbReference>
<dbReference type="Gene3D" id="1.10.150.240">
    <property type="entry name" value="Putative phosphatase, domain 2"/>
    <property type="match status" value="1"/>
</dbReference>
<sequence length="226" mass="23913">MSEPRAALFDIDGTLVDSVYTHVAAWRQAFAESDLTLPHWEIHRRIGEDGALLVSELIEVATGDTGSDDLESRLSDAHDRAYTERSSQLTVLPGARELVREAKRLNMRVVLATSAPDHELALLRELLDVDDLVDAVTSGADVDTAKPDSTIVGIALDRAGVRAADAVMIGDATWDFVAASDRGVPGIGVLTGGVGRGELLQAGAGAVYRDAAEVVASGILDSGDRR</sequence>
<organism evidence="1 2">
    <name type="scientific">Williamsia herbipolensis</name>
    <dbReference type="NCBI Taxonomy" id="1603258"/>
    <lineage>
        <taxon>Bacteria</taxon>
        <taxon>Bacillati</taxon>
        <taxon>Actinomycetota</taxon>
        <taxon>Actinomycetes</taxon>
        <taxon>Mycobacteriales</taxon>
        <taxon>Nocardiaceae</taxon>
        <taxon>Williamsia</taxon>
    </lineage>
</organism>
<dbReference type="PANTHER" id="PTHR43434">
    <property type="entry name" value="PHOSPHOGLYCOLATE PHOSPHATASE"/>
    <property type="match status" value="1"/>
</dbReference>
<evidence type="ECO:0000313" key="2">
    <source>
        <dbReference type="Proteomes" id="UP001432128"/>
    </source>
</evidence>
<dbReference type="GO" id="GO:0005829">
    <property type="term" value="C:cytosol"/>
    <property type="evidence" value="ECO:0007669"/>
    <property type="project" value="TreeGrafter"/>
</dbReference>
<keyword evidence="1" id="KW-0378">Hydrolase</keyword>
<dbReference type="Proteomes" id="UP001432128">
    <property type="component" value="Chromosome"/>
</dbReference>
<gene>
    <name evidence="1" type="ORF">OG579_12320</name>
</gene>
<dbReference type="AlphaFoldDB" id="A0AAU4JXI6"/>